<dbReference type="InterPro" id="IPR001810">
    <property type="entry name" value="F-box_dom"/>
</dbReference>
<dbReference type="InterPro" id="IPR006527">
    <property type="entry name" value="F-box-assoc_dom_typ1"/>
</dbReference>
<dbReference type="Pfam" id="PF07734">
    <property type="entry name" value="FBA_1"/>
    <property type="match status" value="1"/>
</dbReference>
<proteinExistence type="predicted"/>
<sequence length="336" mass="39847">MTKMMSNLSRDLAEEVLSRVPVTSLRRVRSTCKKWNTISKNHFFKKKHLGRQAKLATKEREFMVVMIMDLRVYLMSVNLHNDVESCINRQGKLIGLDDSDEVDVAQVIHCDGLLLCITKDYNKLMVWNPYLGQTRWIKYVHTFNGFDLYSYALGYDKSIKSFKILIFIDYYAYPTYTFVEYKIYDFNSDSWRVLDVTPDWTIHYYDHGISLKGNTYWFARQKKLLGDVAFLISFDFTSERFGPRLPVPFEFEWYWEAIVSLCSVREEQLAVLFQRWDTKMLEIWITTKIEPDAVSWNSKVFLAVNMRPLMNFGFQFLLTHVSFFIDEEKRISFSAT</sequence>
<keyword evidence="2" id="KW-1185">Reference proteome</keyword>
<dbReference type="PANTHER" id="PTHR31672">
    <property type="entry name" value="BNACNNG10540D PROTEIN"/>
    <property type="match status" value="1"/>
</dbReference>
<dbReference type="NCBIfam" id="TIGR01640">
    <property type="entry name" value="F_box_assoc_1"/>
    <property type="match status" value="1"/>
</dbReference>
<dbReference type="RefSeq" id="XP_019092293.1">
    <property type="nucleotide sequence ID" value="XM_019236748.1"/>
</dbReference>
<dbReference type="Pfam" id="PF00646">
    <property type="entry name" value="F-box"/>
    <property type="match status" value="1"/>
</dbReference>
<accession>A0ABM1QZV5</accession>
<dbReference type="PANTHER" id="PTHR31672:SF13">
    <property type="entry name" value="F-BOX PROTEIN CPR30-LIKE"/>
    <property type="match status" value="1"/>
</dbReference>
<organism evidence="2 3">
    <name type="scientific">Camelina sativa</name>
    <name type="common">False flax</name>
    <name type="synonym">Myagrum sativum</name>
    <dbReference type="NCBI Taxonomy" id="90675"/>
    <lineage>
        <taxon>Eukaryota</taxon>
        <taxon>Viridiplantae</taxon>
        <taxon>Streptophyta</taxon>
        <taxon>Embryophyta</taxon>
        <taxon>Tracheophyta</taxon>
        <taxon>Spermatophyta</taxon>
        <taxon>Magnoliopsida</taxon>
        <taxon>eudicotyledons</taxon>
        <taxon>Gunneridae</taxon>
        <taxon>Pentapetalae</taxon>
        <taxon>rosids</taxon>
        <taxon>malvids</taxon>
        <taxon>Brassicales</taxon>
        <taxon>Brassicaceae</taxon>
        <taxon>Camelineae</taxon>
        <taxon>Camelina</taxon>
    </lineage>
</organism>
<evidence type="ECO:0000259" key="1">
    <source>
        <dbReference type="SMART" id="SM00256"/>
    </source>
</evidence>
<dbReference type="InterPro" id="IPR017451">
    <property type="entry name" value="F-box-assoc_interact_dom"/>
</dbReference>
<reference evidence="2" key="1">
    <citation type="journal article" date="2014" name="Nat. Commun.">
        <title>The emerging biofuel crop Camelina sativa retains a highly undifferentiated hexaploid genome structure.</title>
        <authorList>
            <person name="Kagale S."/>
            <person name="Koh C."/>
            <person name="Nixon J."/>
            <person name="Bollina V."/>
            <person name="Clarke W.E."/>
            <person name="Tuteja R."/>
            <person name="Spillane C."/>
            <person name="Robinson S.J."/>
            <person name="Links M.G."/>
            <person name="Clarke C."/>
            <person name="Higgins E.E."/>
            <person name="Huebert T."/>
            <person name="Sharpe A.G."/>
            <person name="Parkin I.A."/>
        </authorList>
    </citation>
    <scope>NUCLEOTIDE SEQUENCE [LARGE SCALE GENOMIC DNA]</scope>
    <source>
        <strain evidence="2">cv. DH55</strain>
    </source>
</reference>
<dbReference type="SMART" id="SM00256">
    <property type="entry name" value="FBOX"/>
    <property type="match status" value="1"/>
</dbReference>
<dbReference type="InterPro" id="IPR050796">
    <property type="entry name" value="SCF_F-box_component"/>
</dbReference>
<name>A0ABM1QZV5_CAMSA</name>
<dbReference type="Proteomes" id="UP000694864">
    <property type="component" value="Chromosome 15"/>
</dbReference>
<protein>
    <submittedName>
        <fullName evidence="3">F-box protein At3g23420</fullName>
    </submittedName>
</protein>
<dbReference type="GeneID" id="104748539"/>
<gene>
    <name evidence="3" type="primary">LOC104748539</name>
</gene>
<evidence type="ECO:0000313" key="3">
    <source>
        <dbReference type="RefSeq" id="XP_019092293.1"/>
    </source>
</evidence>
<reference evidence="3" key="2">
    <citation type="submission" date="2025-08" db="UniProtKB">
        <authorList>
            <consortium name="RefSeq"/>
        </authorList>
    </citation>
    <scope>IDENTIFICATION</scope>
    <source>
        <tissue evidence="3">Leaf</tissue>
    </source>
</reference>
<evidence type="ECO:0000313" key="2">
    <source>
        <dbReference type="Proteomes" id="UP000694864"/>
    </source>
</evidence>
<dbReference type="SUPFAM" id="SSF81383">
    <property type="entry name" value="F-box domain"/>
    <property type="match status" value="1"/>
</dbReference>
<dbReference type="Gene3D" id="1.20.1280.50">
    <property type="match status" value="1"/>
</dbReference>
<feature type="domain" description="F-box" evidence="1">
    <location>
        <begin position="8"/>
        <end position="48"/>
    </location>
</feature>
<dbReference type="InterPro" id="IPR036047">
    <property type="entry name" value="F-box-like_dom_sf"/>
</dbReference>
<dbReference type="CDD" id="cd22157">
    <property type="entry name" value="F-box_AtFBW1-like"/>
    <property type="match status" value="1"/>
</dbReference>